<feature type="domain" description="Calcineurin-like phosphoesterase" evidence="3">
    <location>
        <begin position="1"/>
        <end position="134"/>
    </location>
</feature>
<evidence type="ECO:0000256" key="1">
    <source>
        <dbReference type="ARBA" id="ARBA00008950"/>
    </source>
</evidence>
<dbReference type="InterPro" id="IPR024654">
    <property type="entry name" value="Calcineurin-like_PHP_lpxH"/>
</dbReference>
<dbReference type="GO" id="GO:0016787">
    <property type="term" value="F:hydrolase activity"/>
    <property type="evidence" value="ECO:0007669"/>
    <property type="project" value="UniProtKB-UniRule"/>
</dbReference>
<dbReference type="NCBIfam" id="TIGR00040">
    <property type="entry name" value="yfcE"/>
    <property type="match status" value="1"/>
</dbReference>
<dbReference type="AlphaFoldDB" id="C7MMG2"/>
<keyword evidence="2" id="KW-0479">Metal-binding</keyword>
<evidence type="ECO:0000259" key="3">
    <source>
        <dbReference type="Pfam" id="PF12850"/>
    </source>
</evidence>
<name>C7MMG2_CRYCD</name>
<dbReference type="Gene3D" id="3.60.21.10">
    <property type="match status" value="1"/>
</dbReference>
<dbReference type="EMBL" id="CP001682">
    <property type="protein sequence ID" value="ACU94102.1"/>
    <property type="molecule type" value="Genomic_DNA"/>
</dbReference>
<dbReference type="KEGG" id="ccu:Ccur_03780"/>
<comment type="cofactor">
    <cofactor evidence="2">
        <name>a divalent metal cation</name>
        <dbReference type="ChEBI" id="CHEBI:60240"/>
    </cofactor>
</comment>
<evidence type="ECO:0000256" key="2">
    <source>
        <dbReference type="RuleBase" id="RU362039"/>
    </source>
</evidence>
<accession>C7MMG2</accession>
<dbReference type="EC" id="3.1.4.-" evidence="2"/>
<dbReference type="InterPro" id="IPR000979">
    <property type="entry name" value="Phosphodiesterase_MJ0936/Vps29"/>
</dbReference>
<dbReference type="RefSeq" id="WP_012802790.1">
    <property type="nucleotide sequence ID" value="NC_013170.1"/>
</dbReference>
<organism evidence="4 5">
    <name type="scientific">Cryptobacterium curtum (strain ATCC 700683 / DSM 15641 / CCUG 43107 / 12-3)</name>
    <dbReference type="NCBI Taxonomy" id="469378"/>
    <lineage>
        <taxon>Bacteria</taxon>
        <taxon>Bacillati</taxon>
        <taxon>Actinomycetota</taxon>
        <taxon>Coriobacteriia</taxon>
        <taxon>Eggerthellales</taxon>
        <taxon>Eggerthellaceae</taxon>
        <taxon>Cryptobacterium</taxon>
    </lineage>
</organism>
<dbReference type="HOGENOM" id="CLU_063749_3_2_11"/>
<evidence type="ECO:0000313" key="4">
    <source>
        <dbReference type="EMBL" id="ACU94102.1"/>
    </source>
</evidence>
<dbReference type="STRING" id="469378.Ccur_03780"/>
<dbReference type="SUPFAM" id="SSF56300">
    <property type="entry name" value="Metallo-dependent phosphatases"/>
    <property type="match status" value="1"/>
</dbReference>
<evidence type="ECO:0000313" key="5">
    <source>
        <dbReference type="Proteomes" id="UP000000954"/>
    </source>
</evidence>
<comment type="similarity">
    <text evidence="1 2">Belongs to the metallophosphoesterase superfamily. YfcE family.</text>
</comment>
<proteinExistence type="inferred from homology"/>
<dbReference type="PANTHER" id="PTHR11124">
    <property type="entry name" value="VACUOLAR SORTING PROTEIN VPS29"/>
    <property type="match status" value="1"/>
</dbReference>
<reference evidence="4 5" key="1">
    <citation type="journal article" date="2009" name="Stand. Genomic Sci.">
        <title>Complete genome sequence of Cryptobacterium curtum type strain (12-3).</title>
        <authorList>
            <person name="Mavrommatis K."/>
            <person name="Pukall R."/>
            <person name="Rohde C."/>
            <person name="Chen F."/>
            <person name="Sims D."/>
            <person name="Brettin T."/>
            <person name="Kuske C."/>
            <person name="Detter J.C."/>
            <person name="Han C."/>
            <person name="Lapidus A."/>
            <person name="Copeland A."/>
            <person name="Glavina Del Rio T."/>
            <person name="Nolan M."/>
            <person name="Lucas S."/>
            <person name="Tice H."/>
            <person name="Cheng J.F."/>
            <person name="Bruce D."/>
            <person name="Goodwin L."/>
            <person name="Pitluck S."/>
            <person name="Ovchinnikova G."/>
            <person name="Pati A."/>
            <person name="Ivanova N."/>
            <person name="Chen A."/>
            <person name="Palaniappan K."/>
            <person name="Chain P."/>
            <person name="D'haeseleer P."/>
            <person name="Goker M."/>
            <person name="Bristow J."/>
            <person name="Eisen J.A."/>
            <person name="Markowitz V."/>
            <person name="Hugenholtz P."/>
            <person name="Rohde M."/>
            <person name="Klenk H.P."/>
            <person name="Kyrpides N.C."/>
        </authorList>
    </citation>
    <scope>NUCLEOTIDE SEQUENCE [LARGE SCALE GENOMIC DNA]</scope>
    <source>
        <strain evidence="5">ATCC 700683 / DSM 15641 / 12-3</strain>
    </source>
</reference>
<gene>
    <name evidence="4" type="ordered locus">Ccur_03780</name>
</gene>
<keyword evidence="5" id="KW-1185">Reference proteome</keyword>
<protein>
    <recommendedName>
        <fullName evidence="2">Phosphoesterase</fullName>
        <ecNumber evidence="2">3.1.4.-</ecNumber>
    </recommendedName>
</protein>
<dbReference type="InterPro" id="IPR029052">
    <property type="entry name" value="Metallo-depent_PP-like"/>
</dbReference>
<dbReference type="GO" id="GO:0046872">
    <property type="term" value="F:metal ion binding"/>
    <property type="evidence" value="ECO:0007669"/>
    <property type="project" value="UniProtKB-KW"/>
</dbReference>
<dbReference type="Pfam" id="PF12850">
    <property type="entry name" value="Metallophos_2"/>
    <property type="match status" value="1"/>
</dbReference>
<sequence>MKVGLVSDLHRQLPTAVMEALQGVDRILCAGDIEVEPILWELQTIAPVTAVKGNNDYGIDLPLSTTFILEGVRFFMVHRPQDIGTPADDVAVVVHGHTHIPRNEVIGGVHYINPGSPSYPRGGSDPSVAILILRDSAVERVEFISVGEYEKMPPRQG</sequence>
<dbReference type="eggNOG" id="COG0622">
    <property type="taxonomic scope" value="Bacteria"/>
</dbReference>
<dbReference type="Proteomes" id="UP000000954">
    <property type="component" value="Chromosome"/>
</dbReference>